<dbReference type="RefSeq" id="WP_039138954.1">
    <property type="nucleotide sequence ID" value="NZ_JSVC01000009.1"/>
</dbReference>
<feature type="chain" id="PRO_5002135662" description="DinB-like domain-containing protein" evidence="1">
    <location>
        <begin position="34"/>
        <end position="221"/>
    </location>
</feature>
<sequence length="221" mass="25160">MKRVAPTGGRREFLRKSLLLSSVIAGAGVPAWAKEQAAATDGQGLYVIGPMEGYTPHIGTMVSMLNYNRDTIVRTTKSLSMSELDHLHDPNANTIGALLMHLGAVEKWYQINSFEKRNEFNAEEKKLWDAGLNLGDAGRQNIKGKELKYYIDLITEVRNRTLEEFKKRDDTWLLAVDPDFGRGEKFNTYWKWFHVCEHESNHRGQITWLKGRLPGAKPGRE</sequence>
<dbReference type="PROSITE" id="PS51318">
    <property type="entry name" value="TAT"/>
    <property type="match status" value="1"/>
</dbReference>
<proteinExistence type="predicted"/>
<accession>A0A0C1LHR4</accession>
<feature type="signal peptide" evidence="1">
    <location>
        <begin position="1"/>
        <end position="33"/>
    </location>
</feature>
<dbReference type="AlphaFoldDB" id="A0A0C1LHR4"/>
<dbReference type="InterPro" id="IPR034660">
    <property type="entry name" value="DinB/YfiT-like"/>
</dbReference>
<keyword evidence="1" id="KW-0732">Signal</keyword>
<dbReference type="EMBL" id="JSVC01000009">
    <property type="protein sequence ID" value="KIC94923.1"/>
    <property type="molecule type" value="Genomic_DNA"/>
</dbReference>
<organism evidence="2 3">
    <name type="scientific">Flavihumibacter solisilvae</name>
    <dbReference type="NCBI Taxonomy" id="1349421"/>
    <lineage>
        <taxon>Bacteria</taxon>
        <taxon>Pseudomonadati</taxon>
        <taxon>Bacteroidota</taxon>
        <taxon>Chitinophagia</taxon>
        <taxon>Chitinophagales</taxon>
        <taxon>Chitinophagaceae</taxon>
        <taxon>Flavihumibacter</taxon>
    </lineage>
</organism>
<dbReference type="InterPro" id="IPR006311">
    <property type="entry name" value="TAT_signal"/>
</dbReference>
<dbReference type="Proteomes" id="UP000031408">
    <property type="component" value="Unassembled WGS sequence"/>
</dbReference>
<protein>
    <recommendedName>
        <fullName evidence="4">DinB-like domain-containing protein</fullName>
    </recommendedName>
</protein>
<dbReference type="Gene3D" id="1.20.120.450">
    <property type="entry name" value="dinb family like domain"/>
    <property type="match status" value="1"/>
</dbReference>
<comment type="caution">
    <text evidence="2">The sequence shown here is derived from an EMBL/GenBank/DDBJ whole genome shotgun (WGS) entry which is preliminary data.</text>
</comment>
<dbReference type="InterPro" id="IPR007061">
    <property type="entry name" value="MST-like"/>
</dbReference>
<dbReference type="STRING" id="1349421.OI18_08450"/>
<evidence type="ECO:0000313" key="3">
    <source>
        <dbReference type="Proteomes" id="UP000031408"/>
    </source>
</evidence>
<keyword evidence="3" id="KW-1185">Reference proteome</keyword>
<name>A0A0C1LHR4_9BACT</name>
<evidence type="ECO:0000313" key="2">
    <source>
        <dbReference type="EMBL" id="KIC94923.1"/>
    </source>
</evidence>
<dbReference type="Pfam" id="PF04978">
    <property type="entry name" value="MST"/>
    <property type="match status" value="1"/>
</dbReference>
<dbReference type="SUPFAM" id="SSF109854">
    <property type="entry name" value="DinB/YfiT-like putative metalloenzymes"/>
    <property type="match status" value="1"/>
</dbReference>
<reference evidence="2 3" key="1">
    <citation type="submission" date="2014-11" db="EMBL/GenBank/DDBJ databases">
        <title>Genome sequence of Flavihumibacter solisilvae 3-3.</title>
        <authorList>
            <person name="Zhou G."/>
            <person name="Li M."/>
            <person name="Wang G."/>
        </authorList>
    </citation>
    <scope>NUCLEOTIDE SEQUENCE [LARGE SCALE GENOMIC DNA]</scope>
    <source>
        <strain evidence="2 3">3-3</strain>
    </source>
</reference>
<evidence type="ECO:0000256" key="1">
    <source>
        <dbReference type="SAM" id="SignalP"/>
    </source>
</evidence>
<evidence type="ECO:0008006" key="4">
    <source>
        <dbReference type="Google" id="ProtNLM"/>
    </source>
</evidence>
<gene>
    <name evidence="2" type="ORF">OI18_08450</name>
</gene>